<evidence type="ECO:0000256" key="4">
    <source>
        <dbReference type="ARBA" id="ARBA00022840"/>
    </source>
</evidence>
<keyword evidence="3" id="KW-0547">Nucleotide-binding</keyword>
<keyword evidence="4 7" id="KW-0067">ATP-binding</keyword>
<evidence type="ECO:0000313" key="7">
    <source>
        <dbReference type="EMBL" id="SMF36882.1"/>
    </source>
</evidence>
<dbReference type="Pfam" id="PF00005">
    <property type="entry name" value="ABC_tran"/>
    <property type="match status" value="1"/>
</dbReference>
<dbReference type="InterPro" id="IPR003593">
    <property type="entry name" value="AAA+_ATPase"/>
</dbReference>
<dbReference type="PROSITE" id="PS50893">
    <property type="entry name" value="ABC_TRANSPORTER_2"/>
    <property type="match status" value="1"/>
</dbReference>
<dbReference type="SMART" id="SM00382">
    <property type="entry name" value="AAA"/>
    <property type="match status" value="1"/>
</dbReference>
<dbReference type="Gene3D" id="3.40.50.300">
    <property type="entry name" value="P-loop containing nucleotide triphosphate hydrolases"/>
    <property type="match status" value="1"/>
</dbReference>
<keyword evidence="5" id="KW-0029">Amino-acid transport</keyword>
<dbReference type="RefSeq" id="WP_089229716.1">
    <property type="nucleotide sequence ID" value="NZ_FWZX01000012.1"/>
</dbReference>
<gene>
    <name evidence="7" type="ORF">SAMN05428998_112113</name>
</gene>
<dbReference type="PANTHER" id="PTHR43820">
    <property type="entry name" value="HIGH-AFFINITY BRANCHED-CHAIN AMINO ACID TRANSPORT ATP-BINDING PROTEIN LIVF"/>
    <property type="match status" value="1"/>
</dbReference>
<dbReference type="AlphaFoldDB" id="A0A1Y6BZ37"/>
<dbReference type="InterPro" id="IPR017871">
    <property type="entry name" value="ABC_transporter-like_CS"/>
</dbReference>
<name>A0A1Y6BZ37_9PROT</name>
<dbReference type="STRING" id="560819.SAMN05428998_112113"/>
<dbReference type="PROSITE" id="PS00211">
    <property type="entry name" value="ABC_TRANSPORTER_1"/>
    <property type="match status" value="1"/>
</dbReference>
<dbReference type="PANTHER" id="PTHR43820:SF4">
    <property type="entry name" value="HIGH-AFFINITY BRANCHED-CHAIN AMINO ACID TRANSPORT ATP-BINDING PROTEIN LIVF"/>
    <property type="match status" value="1"/>
</dbReference>
<comment type="similarity">
    <text evidence="1">Belongs to the ABC transporter superfamily.</text>
</comment>
<dbReference type="GO" id="GO:0015658">
    <property type="term" value="F:branched-chain amino acid transmembrane transporter activity"/>
    <property type="evidence" value="ECO:0007669"/>
    <property type="project" value="TreeGrafter"/>
</dbReference>
<dbReference type="GO" id="GO:0005524">
    <property type="term" value="F:ATP binding"/>
    <property type="evidence" value="ECO:0007669"/>
    <property type="project" value="UniProtKB-KW"/>
</dbReference>
<proteinExistence type="inferred from homology"/>
<dbReference type="SUPFAM" id="SSF52540">
    <property type="entry name" value="P-loop containing nucleoside triphosphate hydrolases"/>
    <property type="match status" value="1"/>
</dbReference>
<dbReference type="GO" id="GO:0015807">
    <property type="term" value="P:L-amino acid transport"/>
    <property type="evidence" value="ECO:0007669"/>
    <property type="project" value="TreeGrafter"/>
</dbReference>
<evidence type="ECO:0000256" key="2">
    <source>
        <dbReference type="ARBA" id="ARBA00022448"/>
    </source>
</evidence>
<keyword evidence="2" id="KW-0813">Transport</keyword>
<dbReference type="GO" id="GO:0016887">
    <property type="term" value="F:ATP hydrolysis activity"/>
    <property type="evidence" value="ECO:0007669"/>
    <property type="project" value="InterPro"/>
</dbReference>
<evidence type="ECO:0000259" key="6">
    <source>
        <dbReference type="PROSITE" id="PS50893"/>
    </source>
</evidence>
<accession>A0A1Y6BZ37</accession>
<feature type="domain" description="ABC transporter" evidence="6">
    <location>
        <begin position="3"/>
        <end position="236"/>
    </location>
</feature>
<evidence type="ECO:0000256" key="5">
    <source>
        <dbReference type="ARBA" id="ARBA00022970"/>
    </source>
</evidence>
<dbReference type="Proteomes" id="UP000192917">
    <property type="component" value="Unassembled WGS sequence"/>
</dbReference>
<dbReference type="InterPro" id="IPR027417">
    <property type="entry name" value="P-loop_NTPase"/>
</dbReference>
<evidence type="ECO:0000256" key="3">
    <source>
        <dbReference type="ARBA" id="ARBA00022741"/>
    </source>
</evidence>
<dbReference type="EMBL" id="FWZX01000012">
    <property type="protein sequence ID" value="SMF36882.1"/>
    <property type="molecule type" value="Genomic_DNA"/>
</dbReference>
<protein>
    <submittedName>
        <fullName evidence="7">Amino acid/amide ABC transporter ATP-binding protein 2, HAAT family</fullName>
    </submittedName>
</protein>
<organism evidence="7 8">
    <name type="scientific">Tistlia consotensis USBA 355</name>
    <dbReference type="NCBI Taxonomy" id="560819"/>
    <lineage>
        <taxon>Bacteria</taxon>
        <taxon>Pseudomonadati</taxon>
        <taxon>Pseudomonadota</taxon>
        <taxon>Alphaproteobacteria</taxon>
        <taxon>Rhodospirillales</taxon>
        <taxon>Rhodovibrionaceae</taxon>
        <taxon>Tistlia</taxon>
    </lineage>
</organism>
<evidence type="ECO:0000313" key="8">
    <source>
        <dbReference type="Proteomes" id="UP000192917"/>
    </source>
</evidence>
<dbReference type="InterPro" id="IPR003439">
    <property type="entry name" value="ABC_transporter-like_ATP-bd"/>
</dbReference>
<reference evidence="7 8" key="1">
    <citation type="submission" date="2017-04" db="EMBL/GenBank/DDBJ databases">
        <authorList>
            <person name="Afonso C.L."/>
            <person name="Miller P.J."/>
            <person name="Scott M.A."/>
            <person name="Spackman E."/>
            <person name="Goraichik I."/>
            <person name="Dimitrov K.M."/>
            <person name="Suarez D.L."/>
            <person name="Swayne D.E."/>
        </authorList>
    </citation>
    <scope>NUCLEOTIDE SEQUENCE [LARGE SCALE GENOMIC DNA]</scope>
    <source>
        <strain evidence="7 8">USBA 355</strain>
    </source>
</reference>
<dbReference type="CDD" id="cd03224">
    <property type="entry name" value="ABC_TM1139_LivF_branched"/>
    <property type="match status" value="1"/>
</dbReference>
<sequence>MILEVRGLSIHYGGICAVDGLSFGIETGSIVAILGANGAGKSSLLKAFMGVCPGRLRGEILLDGAPLGRAAPDRIVRAGLALSPEGRQLFAGLSVAENLAMGAYLRRDAAGVKRDREDILALFPRLRERLRQLAGTLSGGEQQMVAVGRALMSAPRLLLLDEPTLGLAPLVIDEIMALVGAIRDRGITVVLVEQNASKALARSDHAHVMEKGRIVMSGPARELASNEEIVSAYLGTA</sequence>
<keyword evidence="8" id="KW-1185">Reference proteome</keyword>
<dbReference type="InterPro" id="IPR052156">
    <property type="entry name" value="BCAA_Transport_ATP-bd_LivF"/>
</dbReference>
<evidence type="ECO:0000256" key="1">
    <source>
        <dbReference type="ARBA" id="ARBA00005417"/>
    </source>
</evidence>